<proteinExistence type="predicted"/>
<protein>
    <submittedName>
        <fullName evidence="1">Uncharacterized protein</fullName>
    </submittedName>
</protein>
<dbReference type="OrthoDB" id="5494292at2"/>
<organism evidence="1 2">
    <name type="scientific">Cystobacter fuscus (strain ATCC 25194 / DSM 2262 / NBRC 100088 / M29)</name>
    <dbReference type="NCBI Taxonomy" id="1242864"/>
    <lineage>
        <taxon>Bacteria</taxon>
        <taxon>Pseudomonadati</taxon>
        <taxon>Myxococcota</taxon>
        <taxon>Myxococcia</taxon>
        <taxon>Myxococcales</taxon>
        <taxon>Cystobacterineae</taxon>
        <taxon>Archangiaceae</taxon>
        <taxon>Cystobacter</taxon>
    </lineage>
</organism>
<accession>S9PG61</accession>
<comment type="caution">
    <text evidence="1">The sequence shown here is derived from an EMBL/GenBank/DDBJ whole genome shotgun (WGS) entry which is preliminary data.</text>
</comment>
<keyword evidence="2" id="KW-1185">Reference proteome</keyword>
<dbReference type="RefSeq" id="WP_002626294.1">
    <property type="nucleotide sequence ID" value="NZ_ANAH02000008.1"/>
</dbReference>
<dbReference type="EMBL" id="ANAH02000008">
    <property type="protein sequence ID" value="EPX62046.1"/>
    <property type="molecule type" value="Genomic_DNA"/>
</dbReference>
<evidence type="ECO:0000313" key="1">
    <source>
        <dbReference type="EMBL" id="EPX62046.1"/>
    </source>
</evidence>
<dbReference type="Proteomes" id="UP000011682">
    <property type="component" value="Unassembled WGS sequence"/>
</dbReference>
<name>S9PG61_CYSF2</name>
<sequence>MDLNAKFLQDPVKFAQKHAIAPVGNLLSNPANLKHKGNYDATTSYYQVEGQNRVLYCSVTASGVSNGDAGFNTSKDQNIYSLSIAQAQATGSFPIYWLPWKANQIIRTTLTPSKKHHLPLLATAAFQEPHVFVTATVNGCSVFVEGSETEPTVYHANAGGTGGSIETPHGLIAKVSRMETVYKAFSHHAVKKTPGPTGRSLSAGRYMSEQVGGVSRAQDDARIAKQLGVNRNLAPITVINEKGKSRVRHIGDFKTITFGTVFGVRDPRTGAWTFYVQHRVRATHWKKVLRFGRSSNPNTWQQFDTWTDLTVQEFWPRGSGTVIDL</sequence>
<reference evidence="1" key="1">
    <citation type="submission" date="2013-05" db="EMBL/GenBank/DDBJ databases">
        <title>Genome assembly of Cystobacter fuscus DSM 2262.</title>
        <authorList>
            <person name="Sharma G."/>
            <person name="Khatri I."/>
            <person name="Kaur C."/>
            <person name="Mayilraj S."/>
            <person name="Subramanian S."/>
        </authorList>
    </citation>
    <scope>NUCLEOTIDE SEQUENCE [LARGE SCALE GENOMIC DNA]</scope>
    <source>
        <strain evidence="1">DSM 2262</strain>
    </source>
</reference>
<evidence type="ECO:0000313" key="2">
    <source>
        <dbReference type="Proteomes" id="UP000011682"/>
    </source>
</evidence>
<gene>
    <name evidence="1" type="ORF">D187_009949</name>
</gene>
<dbReference type="AlphaFoldDB" id="S9PG61"/>